<keyword evidence="1" id="KW-0677">Repeat</keyword>
<dbReference type="InterPro" id="IPR002885">
    <property type="entry name" value="PPR_rpt"/>
</dbReference>
<dbReference type="NCBIfam" id="TIGR00756">
    <property type="entry name" value="PPR"/>
    <property type="match status" value="3"/>
</dbReference>
<dbReference type="PROSITE" id="PS51375">
    <property type="entry name" value="PPR"/>
    <property type="match status" value="3"/>
</dbReference>
<organism evidence="3 4">
    <name type="scientific">Striga asiatica</name>
    <name type="common">Asiatic witchweed</name>
    <name type="synonym">Buchnera asiatica</name>
    <dbReference type="NCBI Taxonomy" id="4170"/>
    <lineage>
        <taxon>Eukaryota</taxon>
        <taxon>Viridiplantae</taxon>
        <taxon>Streptophyta</taxon>
        <taxon>Embryophyta</taxon>
        <taxon>Tracheophyta</taxon>
        <taxon>Spermatophyta</taxon>
        <taxon>Magnoliopsida</taxon>
        <taxon>eudicotyledons</taxon>
        <taxon>Gunneridae</taxon>
        <taxon>Pentapetalae</taxon>
        <taxon>asterids</taxon>
        <taxon>lamiids</taxon>
        <taxon>Lamiales</taxon>
        <taxon>Orobanchaceae</taxon>
        <taxon>Buchnereae</taxon>
        <taxon>Striga</taxon>
    </lineage>
</organism>
<dbReference type="PANTHER" id="PTHR47926">
    <property type="entry name" value="PENTATRICOPEPTIDE REPEAT-CONTAINING PROTEIN"/>
    <property type="match status" value="1"/>
</dbReference>
<evidence type="ECO:0000313" key="3">
    <source>
        <dbReference type="EMBL" id="GER25469.1"/>
    </source>
</evidence>
<evidence type="ECO:0000313" key="4">
    <source>
        <dbReference type="Proteomes" id="UP000325081"/>
    </source>
</evidence>
<dbReference type="InterPro" id="IPR011990">
    <property type="entry name" value="TPR-like_helical_dom_sf"/>
</dbReference>
<dbReference type="GO" id="GO:0003723">
    <property type="term" value="F:RNA binding"/>
    <property type="evidence" value="ECO:0007669"/>
    <property type="project" value="InterPro"/>
</dbReference>
<reference evidence="4" key="1">
    <citation type="journal article" date="2019" name="Curr. Biol.">
        <title>Genome Sequence of Striga asiatica Provides Insight into the Evolution of Plant Parasitism.</title>
        <authorList>
            <person name="Yoshida S."/>
            <person name="Kim S."/>
            <person name="Wafula E.K."/>
            <person name="Tanskanen J."/>
            <person name="Kim Y.M."/>
            <person name="Honaas L."/>
            <person name="Yang Z."/>
            <person name="Spallek T."/>
            <person name="Conn C.E."/>
            <person name="Ichihashi Y."/>
            <person name="Cheong K."/>
            <person name="Cui S."/>
            <person name="Der J.P."/>
            <person name="Gundlach H."/>
            <person name="Jiao Y."/>
            <person name="Hori C."/>
            <person name="Ishida J.K."/>
            <person name="Kasahara H."/>
            <person name="Kiba T."/>
            <person name="Kim M.S."/>
            <person name="Koo N."/>
            <person name="Laohavisit A."/>
            <person name="Lee Y.H."/>
            <person name="Lumba S."/>
            <person name="McCourt P."/>
            <person name="Mortimer J.C."/>
            <person name="Mutuku J.M."/>
            <person name="Nomura T."/>
            <person name="Sasaki-Sekimoto Y."/>
            <person name="Seto Y."/>
            <person name="Wang Y."/>
            <person name="Wakatake T."/>
            <person name="Sakakibara H."/>
            <person name="Demura T."/>
            <person name="Yamaguchi S."/>
            <person name="Yoneyama K."/>
            <person name="Manabe R.I."/>
            <person name="Nelson D.C."/>
            <person name="Schulman A.H."/>
            <person name="Timko M.P."/>
            <person name="dePamphilis C.W."/>
            <person name="Choi D."/>
            <person name="Shirasu K."/>
        </authorList>
    </citation>
    <scope>NUCLEOTIDE SEQUENCE [LARGE SCALE GENOMIC DNA]</scope>
    <source>
        <strain evidence="4">cv. UVA1</strain>
    </source>
</reference>
<dbReference type="Pfam" id="PF13041">
    <property type="entry name" value="PPR_2"/>
    <property type="match status" value="2"/>
</dbReference>
<accession>A0A5A7NY77</accession>
<evidence type="ECO:0000256" key="1">
    <source>
        <dbReference type="ARBA" id="ARBA00022737"/>
    </source>
</evidence>
<dbReference type="InterPro" id="IPR046960">
    <property type="entry name" value="PPR_At4g14850-like_plant"/>
</dbReference>
<comment type="caution">
    <text evidence="3">The sequence shown here is derived from an EMBL/GenBank/DDBJ whole genome shotgun (WGS) entry which is preliminary data.</text>
</comment>
<dbReference type="GO" id="GO:0009451">
    <property type="term" value="P:RNA modification"/>
    <property type="evidence" value="ECO:0007669"/>
    <property type="project" value="InterPro"/>
</dbReference>
<dbReference type="PANTHER" id="PTHR47926:SF450">
    <property type="entry name" value="DYW DOMAIN-CONTAINING PROTEIN"/>
    <property type="match status" value="1"/>
</dbReference>
<dbReference type="InterPro" id="IPR046848">
    <property type="entry name" value="E_motif"/>
</dbReference>
<dbReference type="FunFam" id="1.25.40.10:FF:000242">
    <property type="entry name" value="Pentatricopeptide repeat-containing protein"/>
    <property type="match status" value="1"/>
</dbReference>
<dbReference type="OrthoDB" id="185373at2759"/>
<dbReference type="Pfam" id="PF01535">
    <property type="entry name" value="PPR"/>
    <property type="match status" value="3"/>
</dbReference>
<dbReference type="Proteomes" id="UP000325081">
    <property type="component" value="Unassembled WGS sequence"/>
</dbReference>
<name>A0A5A7NY77_STRAF</name>
<dbReference type="EMBL" id="BKCP01000114">
    <property type="protein sequence ID" value="GER25469.1"/>
    <property type="molecule type" value="Genomic_DNA"/>
</dbReference>
<dbReference type="AlphaFoldDB" id="A0A5A7NY77"/>
<evidence type="ECO:0000256" key="2">
    <source>
        <dbReference type="PROSITE-ProRule" id="PRU00708"/>
    </source>
</evidence>
<sequence length="470" mass="52283">MISAVGPKADNPTLVLLQKCKTLNTLKQVHAQMITTGLILHTYPISRLLHLSSTLATLSYTFAIFNNVKNPTIFLYNTLISSFAQNGNTKAALSLYQQILSHPNNTKPNDYTYPSLFKAFGAHKWLRPGQALHAHVLKFLPTPNDNFVWASLLNFYSRCGRVAMARYFFDRMSEPDLATWNSMLSSYARKTNNSCNLDGDLSFSLEVLSLFGRMQRFSSVRPNELTLVALITACAEIGAVNQGLWAHGYIIRNGLGLNRYIGTALISFYVNSGCLEFARQVFDELPQRDGFCFNAMIRGLAIHGHAREALDLFEAMQKDGFAPDDFTILAVMSACSHAGLVDEGRCFFESMAGFYGLEPKIEHYCCLVDLLGRAGLVEEAEERVRAVPLKPKTVLWRSLLGTARVHGNLKIAELALGKLVELEPETSGKYVLLSNMYACLDKWDDVKRIRELMKDGGVNKTPGSSLELGV</sequence>
<dbReference type="FunFam" id="1.25.40.10:FF:001630">
    <property type="entry name" value="Pentatricopeptide repeat-containing protein At5g43790"/>
    <property type="match status" value="1"/>
</dbReference>
<feature type="repeat" description="PPR" evidence="2">
    <location>
        <begin position="289"/>
        <end position="323"/>
    </location>
</feature>
<dbReference type="Pfam" id="PF20431">
    <property type="entry name" value="E_motif"/>
    <property type="match status" value="1"/>
</dbReference>
<keyword evidence="4" id="KW-1185">Reference proteome</keyword>
<feature type="repeat" description="PPR" evidence="2">
    <location>
        <begin position="145"/>
        <end position="179"/>
    </location>
</feature>
<dbReference type="Gene3D" id="1.25.40.10">
    <property type="entry name" value="Tetratricopeptide repeat domain"/>
    <property type="match status" value="4"/>
</dbReference>
<proteinExistence type="predicted"/>
<protein>
    <submittedName>
        <fullName evidence="3">Pentatricopeptide repeat-containing protein</fullName>
    </submittedName>
</protein>
<gene>
    <name evidence="3" type="ORF">STAS_01052</name>
</gene>
<feature type="repeat" description="PPR" evidence="2">
    <location>
        <begin position="72"/>
        <end position="102"/>
    </location>
</feature>